<dbReference type="InterPro" id="IPR000073">
    <property type="entry name" value="AB_hydrolase_1"/>
</dbReference>
<dbReference type="InterPro" id="IPR029058">
    <property type="entry name" value="AB_hydrolase_fold"/>
</dbReference>
<dbReference type="GO" id="GO:0003824">
    <property type="term" value="F:catalytic activity"/>
    <property type="evidence" value="ECO:0007669"/>
    <property type="project" value="UniProtKB-ARBA"/>
</dbReference>
<accession>A0A1G9J1G6</accession>
<proteinExistence type="predicted"/>
<dbReference type="EMBL" id="FNDJ01000024">
    <property type="protein sequence ID" value="SDL31205.1"/>
    <property type="molecule type" value="Genomic_DNA"/>
</dbReference>
<name>A0A1G9J1G6_9ACTN</name>
<dbReference type="GO" id="GO:0016020">
    <property type="term" value="C:membrane"/>
    <property type="evidence" value="ECO:0007669"/>
    <property type="project" value="TreeGrafter"/>
</dbReference>
<organism evidence="2 3">
    <name type="scientific">Nonomuraea jiangxiensis</name>
    <dbReference type="NCBI Taxonomy" id="633440"/>
    <lineage>
        <taxon>Bacteria</taxon>
        <taxon>Bacillati</taxon>
        <taxon>Actinomycetota</taxon>
        <taxon>Actinomycetes</taxon>
        <taxon>Streptosporangiales</taxon>
        <taxon>Streptosporangiaceae</taxon>
        <taxon>Nonomuraea</taxon>
    </lineage>
</organism>
<reference evidence="2 3" key="1">
    <citation type="submission" date="2016-10" db="EMBL/GenBank/DDBJ databases">
        <authorList>
            <person name="de Groot N.N."/>
        </authorList>
    </citation>
    <scope>NUCLEOTIDE SEQUENCE [LARGE SCALE GENOMIC DNA]</scope>
    <source>
        <strain evidence="2 3">CGMCC 4.6533</strain>
    </source>
</reference>
<evidence type="ECO:0000259" key="1">
    <source>
        <dbReference type="Pfam" id="PF12697"/>
    </source>
</evidence>
<dbReference type="STRING" id="633440.SAMN05421869_124112"/>
<dbReference type="PANTHER" id="PTHR43798">
    <property type="entry name" value="MONOACYLGLYCEROL LIPASE"/>
    <property type="match status" value="1"/>
</dbReference>
<sequence length="284" mass="30579">MPEMTTQMVTSADGTPVEYLSTGHGPHVIVVPGALATAADLTAFAELLAARHTVHVVQRRGRGGSGPQGDRYGIARECEDIEAVRARTGARLIFGHSFGGLVALRAACGNPEFDAVVVYEPGVSVGGSIPVGWIDRARREASEGENFEAFLTFVRGTNPEQSGRVPRWLLRIILRCVIPRAELRRNLALMPQAIREHVEVGRFDSRPDDYREISAVTLITRGKGPDTGRQAVALARLAGTIPHAEIATFPALDHFAPEKKPGELADAVLRFFATHARPGVQIGG</sequence>
<gene>
    <name evidence="2" type="ORF">SAMN05421869_124112</name>
</gene>
<dbReference type="InterPro" id="IPR050266">
    <property type="entry name" value="AB_hydrolase_sf"/>
</dbReference>
<dbReference type="SUPFAM" id="SSF53474">
    <property type="entry name" value="alpha/beta-Hydrolases"/>
    <property type="match status" value="1"/>
</dbReference>
<evidence type="ECO:0000313" key="2">
    <source>
        <dbReference type="EMBL" id="SDL31205.1"/>
    </source>
</evidence>
<feature type="domain" description="AB hydrolase-1" evidence="1">
    <location>
        <begin position="28"/>
        <end position="267"/>
    </location>
</feature>
<keyword evidence="3" id="KW-1185">Reference proteome</keyword>
<dbReference type="Gene3D" id="3.40.50.1820">
    <property type="entry name" value="alpha/beta hydrolase"/>
    <property type="match status" value="1"/>
</dbReference>
<dbReference type="AlphaFoldDB" id="A0A1G9J1G6"/>
<dbReference type="Proteomes" id="UP000199202">
    <property type="component" value="Unassembled WGS sequence"/>
</dbReference>
<protein>
    <submittedName>
        <fullName evidence="2">Pimeloyl-ACP methyl ester carboxylesterase</fullName>
    </submittedName>
</protein>
<dbReference type="Pfam" id="PF12697">
    <property type="entry name" value="Abhydrolase_6"/>
    <property type="match status" value="1"/>
</dbReference>
<dbReference type="OrthoDB" id="4222986at2"/>
<evidence type="ECO:0000313" key="3">
    <source>
        <dbReference type="Proteomes" id="UP000199202"/>
    </source>
</evidence>
<dbReference type="PANTHER" id="PTHR43798:SF33">
    <property type="entry name" value="HYDROLASE, PUTATIVE (AFU_ORTHOLOGUE AFUA_2G14860)-RELATED"/>
    <property type="match status" value="1"/>
</dbReference>